<dbReference type="GO" id="GO:0009986">
    <property type="term" value="C:cell surface"/>
    <property type="evidence" value="ECO:0007669"/>
    <property type="project" value="TreeGrafter"/>
</dbReference>
<proteinExistence type="inferred from homology"/>
<dbReference type="AlphaFoldDB" id="U4KX40"/>
<evidence type="ECO:0000313" key="7">
    <source>
        <dbReference type="EMBL" id="CCX06547.1"/>
    </source>
</evidence>
<dbReference type="OrthoDB" id="1887033at2759"/>
<dbReference type="GO" id="GO:0009251">
    <property type="term" value="P:glucan catabolic process"/>
    <property type="evidence" value="ECO:0007669"/>
    <property type="project" value="TreeGrafter"/>
</dbReference>
<evidence type="ECO:0000256" key="3">
    <source>
        <dbReference type="ARBA" id="ARBA00023295"/>
    </source>
</evidence>
<evidence type="ECO:0000313" key="8">
    <source>
        <dbReference type="Proteomes" id="UP000018144"/>
    </source>
</evidence>
<dbReference type="GO" id="GO:0005576">
    <property type="term" value="C:extracellular region"/>
    <property type="evidence" value="ECO:0007669"/>
    <property type="project" value="TreeGrafter"/>
</dbReference>
<gene>
    <name evidence="7" type="ORF">PCON_06134</name>
</gene>
<evidence type="ECO:0000256" key="1">
    <source>
        <dbReference type="ARBA" id="ARBA00005641"/>
    </source>
</evidence>
<sequence>MAQSILKLNGTQIVDGAGNPVLLRGAGIGGWMNMENFITGYPGREYQIREALAEVIGEEKSQFFFDKFLEYFFTESDAKFYKSLGLNCIRVPFNYRHFEDDMNPGVIKPDGFKWLDRIVDLCAAEGIYTILDLHTAPGGHNGDWHSDAGHHIAEFWRHKHFQDRAVWLWENIAAHYKDNVWIAGYNPLNEPCDPTKTRLTVWYDRVYDAIRAADPDHLLFWDGNTFASDFSCFNIETCKRWTGSVYACHDYSNFGFPLSPEQYTGSEAQRARVRRSYEKKVAWMKENNLPIWNGEFGPVYARRQYDGDATDGINTSRISLLKDQLDIYDDENIPWSIWTYKDIGYQGMVYVNPETKYMKLFRNFLEKKFRTAIDAWGADESHVKHIWDPLEKFFADNVEEKYRGLYPHPVWKFENRISRISRNILLAEYMVKEWADHFDGMGFEELDEIAQSFRFENCIQREELNKVLQDHRDVHRK</sequence>
<keyword evidence="8" id="KW-1185">Reference proteome</keyword>
<evidence type="ECO:0000256" key="4">
    <source>
        <dbReference type="ARBA" id="ARBA00023316"/>
    </source>
</evidence>
<dbReference type="Pfam" id="PF00150">
    <property type="entry name" value="Cellulase"/>
    <property type="match status" value="1"/>
</dbReference>
<dbReference type="GO" id="GO:0071555">
    <property type="term" value="P:cell wall organization"/>
    <property type="evidence" value="ECO:0007669"/>
    <property type="project" value="UniProtKB-KW"/>
</dbReference>
<dbReference type="OMA" id="NTERYQV"/>
<dbReference type="FunFam" id="3.20.20.80:FF:000130">
    <property type="entry name" value="Endoglucanase C"/>
    <property type="match status" value="1"/>
</dbReference>
<evidence type="ECO:0000256" key="2">
    <source>
        <dbReference type="ARBA" id="ARBA00022801"/>
    </source>
</evidence>
<dbReference type="InterPro" id="IPR017853">
    <property type="entry name" value="GH"/>
</dbReference>
<keyword evidence="3 5" id="KW-0326">Glycosidase</keyword>
<accession>U4KX40</accession>
<protein>
    <submittedName>
        <fullName evidence="7">Similar to Endoglucanase C307 acc. no. P23340</fullName>
    </submittedName>
</protein>
<evidence type="ECO:0000259" key="6">
    <source>
        <dbReference type="Pfam" id="PF00150"/>
    </source>
</evidence>
<reference evidence="7 8" key="1">
    <citation type="journal article" date="2013" name="PLoS Genet.">
        <title>The genome and development-dependent transcriptomes of Pyronema confluens: a window into fungal evolution.</title>
        <authorList>
            <person name="Traeger S."/>
            <person name="Altegoer F."/>
            <person name="Freitag M."/>
            <person name="Gabaldon T."/>
            <person name="Kempken F."/>
            <person name="Kumar A."/>
            <person name="Marcet-Houben M."/>
            <person name="Poggeler S."/>
            <person name="Stajich J.E."/>
            <person name="Nowrousian M."/>
        </authorList>
    </citation>
    <scope>NUCLEOTIDE SEQUENCE [LARGE SCALE GENOMIC DNA]</scope>
    <source>
        <strain evidence="8">CBS 100304</strain>
        <tissue evidence="7">Vegetative mycelium</tissue>
    </source>
</reference>
<dbReference type="eggNOG" id="ENOG502RDG8">
    <property type="taxonomic scope" value="Eukaryota"/>
</dbReference>
<organism evidence="7 8">
    <name type="scientific">Pyronema omphalodes (strain CBS 100304)</name>
    <name type="common">Pyronema confluens</name>
    <dbReference type="NCBI Taxonomy" id="1076935"/>
    <lineage>
        <taxon>Eukaryota</taxon>
        <taxon>Fungi</taxon>
        <taxon>Dikarya</taxon>
        <taxon>Ascomycota</taxon>
        <taxon>Pezizomycotina</taxon>
        <taxon>Pezizomycetes</taxon>
        <taxon>Pezizales</taxon>
        <taxon>Pyronemataceae</taxon>
        <taxon>Pyronema</taxon>
    </lineage>
</organism>
<dbReference type="SUPFAM" id="SSF51445">
    <property type="entry name" value="(Trans)glycosidases"/>
    <property type="match status" value="1"/>
</dbReference>
<keyword evidence="2 5" id="KW-0378">Hydrolase</keyword>
<evidence type="ECO:0000256" key="5">
    <source>
        <dbReference type="RuleBase" id="RU361153"/>
    </source>
</evidence>
<dbReference type="InterPro" id="IPR001547">
    <property type="entry name" value="Glyco_hydro_5"/>
</dbReference>
<name>U4KX40_PYROM</name>
<dbReference type="PANTHER" id="PTHR31297:SF13">
    <property type="entry name" value="PUTATIVE-RELATED"/>
    <property type="match status" value="1"/>
</dbReference>
<dbReference type="PANTHER" id="PTHR31297">
    <property type="entry name" value="GLUCAN ENDO-1,6-BETA-GLUCOSIDASE B"/>
    <property type="match status" value="1"/>
</dbReference>
<dbReference type="STRING" id="1076935.U4KX40"/>
<dbReference type="Proteomes" id="UP000018144">
    <property type="component" value="Unassembled WGS sequence"/>
</dbReference>
<comment type="similarity">
    <text evidence="1 5">Belongs to the glycosyl hydrolase 5 (cellulase A) family.</text>
</comment>
<dbReference type="InterPro" id="IPR050386">
    <property type="entry name" value="Glycosyl_hydrolase_5"/>
</dbReference>
<feature type="domain" description="Glycoside hydrolase family 5" evidence="6">
    <location>
        <begin position="74"/>
        <end position="341"/>
    </location>
</feature>
<keyword evidence="4" id="KW-0961">Cell wall biogenesis/degradation</keyword>
<dbReference type="GO" id="GO:0008422">
    <property type="term" value="F:beta-glucosidase activity"/>
    <property type="evidence" value="ECO:0007669"/>
    <property type="project" value="TreeGrafter"/>
</dbReference>
<dbReference type="Gene3D" id="3.20.20.80">
    <property type="entry name" value="Glycosidases"/>
    <property type="match status" value="1"/>
</dbReference>
<dbReference type="EMBL" id="HF935294">
    <property type="protein sequence ID" value="CCX06547.1"/>
    <property type="molecule type" value="Genomic_DNA"/>
</dbReference>